<comment type="caution">
    <text evidence="2">The sequence shown here is derived from an EMBL/GenBank/DDBJ whole genome shotgun (WGS) entry which is preliminary data.</text>
</comment>
<dbReference type="Gene3D" id="3.40.50.150">
    <property type="entry name" value="Vaccinia Virus protein VP39"/>
    <property type="match status" value="1"/>
</dbReference>
<evidence type="ECO:0000259" key="1">
    <source>
        <dbReference type="Pfam" id="PF08241"/>
    </source>
</evidence>
<sequence length="345" mass="38144">MTSSLPYVCPVCRAGFATHDGFYCTGCNVRYPVIRGMPVLCPAPYRHLGEEALRIVEYRQSNPAHGKTVEPDAMSLDDVCDKMTDAISPLLTVRSVLATAAARPATRSRNPYSPVQSLHYLRRDWSGTPDCEEEIQDVTQAALKALDNAGGERSRILLLGAGTGRFASVLSPHFASTHAMELSVPMSLLRDFLRDGPLRFTVLDRRNRRSEADARRQHTASNLGVELDSVGWAIADALHCPYPDGYFSTVASLYFSDVVPPSRLLPEVARILAPGGTFVHVGPLGYQFDRPADDHWPAERWPGEVEKFGLRAVFTDWVRSTHHVDASSMFTSLVDNFVLACEKRV</sequence>
<dbReference type="SUPFAM" id="SSF158997">
    <property type="entry name" value="Trm112p-like"/>
    <property type="match status" value="1"/>
</dbReference>
<proteinExistence type="predicted"/>
<name>A0ABP8DV66_9ACTN</name>
<organism evidence="2 3">
    <name type="scientific">Dactylosporangium darangshiense</name>
    <dbReference type="NCBI Taxonomy" id="579108"/>
    <lineage>
        <taxon>Bacteria</taxon>
        <taxon>Bacillati</taxon>
        <taxon>Actinomycetota</taxon>
        <taxon>Actinomycetes</taxon>
        <taxon>Micromonosporales</taxon>
        <taxon>Micromonosporaceae</taxon>
        <taxon>Dactylosporangium</taxon>
    </lineage>
</organism>
<dbReference type="EMBL" id="BAABAT010000082">
    <property type="protein sequence ID" value="GAA4263841.1"/>
    <property type="molecule type" value="Genomic_DNA"/>
</dbReference>
<dbReference type="Gene3D" id="2.20.25.10">
    <property type="match status" value="1"/>
</dbReference>
<protein>
    <recommendedName>
        <fullName evidence="1">Methyltransferase type 11 domain-containing protein</fullName>
    </recommendedName>
</protein>
<dbReference type="SUPFAM" id="SSF53335">
    <property type="entry name" value="S-adenosyl-L-methionine-dependent methyltransferases"/>
    <property type="match status" value="1"/>
</dbReference>
<feature type="domain" description="Methyltransferase type 11" evidence="1">
    <location>
        <begin position="159"/>
        <end position="279"/>
    </location>
</feature>
<keyword evidence="3" id="KW-1185">Reference proteome</keyword>
<dbReference type="InterPro" id="IPR029063">
    <property type="entry name" value="SAM-dependent_MTases_sf"/>
</dbReference>
<evidence type="ECO:0000313" key="3">
    <source>
        <dbReference type="Proteomes" id="UP001500620"/>
    </source>
</evidence>
<dbReference type="Pfam" id="PF08241">
    <property type="entry name" value="Methyltransf_11"/>
    <property type="match status" value="1"/>
</dbReference>
<dbReference type="InterPro" id="IPR013216">
    <property type="entry name" value="Methyltransf_11"/>
</dbReference>
<evidence type="ECO:0000313" key="2">
    <source>
        <dbReference type="EMBL" id="GAA4263841.1"/>
    </source>
</evidence>
<accession>A0ABP8DV66</accession>
<dbReference type="SMART" id="SM01296">
    <property type="entry name" value="N2227"/>
    <property type="match status" value="1"/>
</dbReference>
<reference evidence="3" key="1">
    <citation type="journal article" date="2019" name="Int. J. Syst. Evol. Microbiol.">
        <title>The Global Catalogue of Microorganisms (GCM) 10K type strain sequencing project: providing services to taxonomists for standard genome sequencing and annotation.</title>
        <authorList>
            <consortium name="The Broad Institute Genomics Platform"/>
            <consortium name="The Broad Institute Genome Sequencing Center for Infectious Disease"/>
            <person name="Wu L."/>
            <person name="Ma J."/>
        </authorList>
    </citation>
    <scope>NUCLEOTIDE SEQUENCE [LARGE SCALE GENOMIC DNA]</scope>
    <source>
        <strain evidence="3">JCM 17441</strain>
    </source>
</reference>
<dbReference type="InterPro" id="IPR012901">
    <property type="entry name" value="CARME"/>
</dbReference>
<gene>
    <name evidence="2" type="ORF">GCM10022255_112040</name>
</gene>
<dbReference type="Proteomes" id="UP001500620">
    <property type="component" value="Unassembled WGS sequence"/>
</dbReference>